<dbReference type="Proteomes" id="UP001355298">
    <property type="component" value="Unassembled WGS sequence"/>
</dbReference>
<accession>A0ABU6IPY0</accession>
<organism evidence="2 3">
    <name type="scientific">Flagellimonas halotolerans</name>
    <dbReference type="NCBI Taxonomy" id="3112164"/>
    <lineage>
        <taxon>Bacteria</taxon>
        <taxon>Pseudomonadati</taxon>
        <taxon>Bacteroidota</taxon>
        <taxon>Flavobacteriia</taxon>
        <taxon>Flavobacteriales</taxon>
        <taxon>Flavobacteriaceae</taxon>
        <taxon>Flagellimonas</taxon>
    </lineage>
</organism>
<protein>
    <submittedName>
        <fullName evidence="2">Uncharacterized protein</fullName>
    </submittedName>
</protein>
<evidence type="ECO:0000313" key="3">
    <source>
        <dbReference type="Proteomes" id="UP001355298"/>
    </source>
</evidence>
<evidence type="ECO:0000313" key="2">
    <source>
        <dbReference type="EMBL" id="MEC4264995.1"/>
    </source>
</evidence>
<keyword evidence="1" id="KW-0812">Transmembrane</keyword>
<dbReference type="RefSeq" id="WP_326278018.1">
    <property type="nucleotide sequence ID" value="NZ_JAYKYV010000004.1"/>
</dbReference>
<keyword evidence="1" id="KW-1133">Transmembrane helix</keyword>
<gene>
    <name evidence="2" type="ORF">VOP03_06535</name>
</gene>
<proteinExistence type="predicted"/>
<keyword evidence="3" id="KW-1185">Reference proteome</keyword>
<feature type="transmembrane region" description="Helical" evidence="1">
    <location>
        <begin position="6"/>
        <end position="27"/>
    </location>
</feature>
<evidence type="ECO:0000256" key="1">
    <source>
        <dbReference type="SAM" id="Phobius"/>
    </source>
</evidence>
<comment type="caution">
    <text evidence="2">The sequence shown here is derived from an EMBL/GenBank/DDBJ whole genome shotgun (WGS) entry which is preliminary data.</text>
</comment>
<keyword evidence="1" id="KW-0472">Membrane</keyword>
<sequence>MKVKWYKIVVWILIGALVLFFLLAVWYKNMYAMDAAEPYAMYS</sequence>
<reference evidence="2 3" key="1">
    <citation type="submission" date="2024-01" db="EMBL/GenBank/DDBJ databases">
        <title>The strains designed SYSU M86414 and SYSU M84420 isolated from the marine sediment in San Sha City (Hainan Province, China).</title>
        <authorList>
            <person name="Guo D."/>
        </authorList>
    </citation>
    <scope>NUCLEOTIDE SEQUENCE [LARGE SCALE GENOMIC DNA]</scope>
    <source>
        <strain evidence="2 3">SYSU M84420</strain>
    </source>
</reference>
<dbReference type="EMBL" id="JAYMGW010000004">
    <property type="protein sequence ID" value="MEC4264995.1"/>
    <property type="molecule type" value="Genomic_DNA"/>
</dbReference>
<name>A0ABU6IPY0_9FLAO</name>